<proteinExistence type="predicted"/>
<protein>
    <submittedName>
        <fullName evidence="2">Uncharacterized protein</fullName>
    </submittedName>
</protein>
<dbReference type="EMBL" id="CP063073">
    <property type="protein sequence ID" value="QOQ77822.1"/>
    <property type="molecule type" value="Genomic_DNA"/>
</dbReference>
<name>A0A7M1KNV8_9PSED</name>
<gene>
    <name evidence="2" type="ORF">IMF22_12690</name>
</gene>
<organism evidence="2 3">
    <name type="scientific">Pseudomonas poae</name>
    <dbReference type="NCBI Taxonomy" id="200451"/>
    <lineage>
        <taxon>Bacteria</taxon>
        <taxon>Pseudomonadati</taxon>
        <taxon>Pseudomonadota</taxon>
        <taxon>Gammaproteobacteria</taxon>
        <taxon>Pseudomonadales</taxon>
        <taxon>Pseudomonadaceae</taxon>
        <taxon>Pseudomonas</taxon>
    </lineage>
</organism>
<sequence length="129" mass="14403">MTNIAPSAFILPPMTPQVAPSAGSADAHNRPNNEYNRITVTEENYPRVIDLLSEAARRNDTQVSIQEPTSSDLDYGDGPMKTETFSFNFDPDKADGTYSPKYRDAVNNTNQLFNDWLRVEGIKIYGPES</sequence>
<evidence type="ECO:0000256" key="1">
    <source>
        <dbReference type="SAM" id="MobiDB-lite"/>
    </source>
</evidence>
<evidence type="ECO:0000313" key="2">
    <source>
        <dbReference type="EMBL" id="QOQ77822.1"/>
    </source>
</evidence>
<reference evidence="2 3" key="1">
    <citation type="submission" date="2020-10" db="EMBL/GenBank/DDBJ databases">
        <title>High quality whole genome sequence of Pseudomonas poae PMA22.</title>
        <authorList>
            <person name="Hernandez J.G."/>
            <person name="Rodriguez P."/>
            <person name="Cuevas C."/>
            <person name="de la Calle F."/>
            <person name="Galan B."/>
            <person name="Garcia J.L."/>
        </authorList>
    </citation>
    <scope>NUCLEOTIDE SEQUENCE [LARGE SCALE GENOMIC DNA]</scope>
    <source>
        <strain evidence="2 3">PMA22</strain>
    </source>
</reference>
<dbReference type="AlphaFoldDB" id="A0A7M1KNV8"/>
<dbReference type="Proteomes" id="UP000594923">
    <property type="component" value="Chromosome"/>
</dbReference>
<feature type="compositionally biased region" description="Polar residues" evidence="1">
    <location>
        <begin position="61"/>
        <end position="72"/>
    </location>
</feature>
<evidence type="ECO:0000313" key="3">
    <source>
        <dbReference type="Proteomes" id="UP000594923"/>
    </source>
</evidence>
<feature type="region of interest" description="Disordered" evidence="1">
    <location>
        <begin position="59"/>
        <end position="79"/>
    </location>
</feature>
<dbReference type="RefSeq" id="WP_197629097.1">
    <property type="nucleotide sequence ID" value="NZ_CP063073.1"/>
</dbReference>
<accession>A0A7M1KNV8</accession>
<feature type="region of interest" description="Disordered" evidence="1">
    <location>
        <begin position="1"/>
        <end position="32"/>
    </location>
</feature>